<dbReference type="InterPro" id="IPR033942">
    <property type="entry name" value="IMPase"/>
</dbReference>
<dbReference type="PRINTS" id="PR00378">
    <property type="entry name" value="LIIMPHPHTASE"/>
</dbReference>
<dbReference type="EC" id="3.1.3.25" evidence="5"/>
<keyword evidence="7" id="KW-0378">Hydrolase</keyword>
<keyword evidence="11" id="KW-0812">Transmembrane</keyword>
<keyword evidence="6 9" id="KW-0479">Metal-binding</keyword>
<organism evidence="12 13">
    <name type="scientific">Adineta ricciae</name>
    <name type="common">Rotifer</name>
    <dbReference type="NCBI Taxonomy" id="249248"/>
    <lineage>
        <taxon>Eukaryota</taxon>
        <taxon>Metazoa</taxon>
        <taxon>Spiralia</taxon>
        <taxon>Gnathifera</taxon>
        <taxon>Rotifera</taxon>
        <taxon>Eurotatoria</taxon>
        <taxon>Bdelloidea</taxon>
        <taxon>Adinetida</taxon>
        <taxon>Adinetidae</taxon>
        <taxon>Adineta</taxon>
    </lineage>
</organism>
<dbReference type="FunFam" id="3.30.540.10:FF:000004">
    <property type="entry name" value="Inositol-1-monophosphatase"/>
    <property type="match status" value="1"/>
</dbReference>
<evidence type="ECO:0000256" key="1">
    <source>
        <dbReference type="ARBA" id="ARBA00001033"/>
    </source>
</evidence>
<proteinExistence type="inferred from homology"/>
<evidence type="ECO:0000256" key="4">
    <source>
        <dbReference type="ARBA" id="ARBA00009759"/>
    </source>
</evidence>
<dbReference type="GO" id="GO:0005744">
    <property type="term" value="C:TIM23 mitochondrial import inner membrane translocase complex"/>
    <property type="evidence" value="ECO:0007669"/>
    <property type="project" value="InterPro"/>
</dbReference>
<dbReference type="Gene3D" id="3.30.540.10">
    <property type="entry name" value="Fructose-1,6-Bisphosphatase, subunit A, domain 1"/>
    <property type="match status" value="1"/>
</dbReference>
<feature type="compositionally biased region" description="Polar residues" evidence="10">
    <location>
        <begin position="21"/>
        <end position="52"/>
    </location>
</feature>
<evidence type="ECO:0000256" key="2">
    <source>
        <dbReference type="ARBA" id="ARBA00001946"/>
    </source>
</evidence>
<evidence type="ECO:0000256" key="10">
    <source>
        <dbReference type="SAM" id="MobiDB-lite"/>
    </source>
</evidence>
<dbReference type="GO" id="GO:0007165">
    <property type="term" value="P:signal transduction"/>
    <property type="evidence" value="ECO:0007669"/>
    <property type="project" value="TreeGrafter"/>
</dbReference>
<evidence type="ECO:0000256" key="7">
    <source>
        <dbReference type="ARBA" id="ARBA00022801"/>
    </source>
</evidence>
<dbReference type="GO" id="GO:0030150">
    <property type="term" value="P:protein import into mitochondrial matrix"/>
    <property type="evidence" value="ECO:0007669"/>
    <property type="project" value="InterPro"/>
</dbReference>
<protein>
    <recommendedName>
        <fullName evidence="5">inositol-phosphate phosphatase</fullName>
        <ecNumber evidence="5">3.1.3.25</ecNumber>
    </recommendedName>
</protein>
<evidence type="ECO:0000313" key="12">
    <source>
        <dbReference type="EMBL" id="CAF1175231.1"/>
    </source>
</evidence>
<dbReference type="CDD" id="cd01639">
    <property type="entry name" value="IMPase"/>
    <property type="match status" value="1"/>
</dbReference>
<feature type="binding site" evidence="9">
    <location>
        <position position="446"/>
    </location>
    <ligand>
        <name>Mg(2+)</name>
        <dbReference type="ChEBI" id="CHEBI:18420"/>
        <label>1</label>
        <note>catalytic</note>
    </ligand>
</feature>
<reference evidence="12" key="1">
    <citation type="submission" date="2021-02" db="EMBL/GenBank/DDBJ databases">
        <authorList>
            <person name="Nowell W R."/>
        </authorList>
    </citation>
    <scope>NUCLEOTIDE SEQUENCE</scope>
</reference>
<feature type="region of interest" description="Disordered" evidence="10">
    <location>
        <begin position="1"/>
        <end position="52"/>
    </location>
</feature>
<accession>A0A814UQC3</accession>
<dbReference type="InterPro" id="IPR000760">
    <property type="entry name" value="Inositol_monophosphatase-like"/>
</dbReference>
<feature type="binding site" evidence="9">
    <location>
        <position position="297"/>
    </location>
    <ligand>
        <name>Mg(2+)</name>
        <dbReference type="ChEBI" id="CHEBI:18420"/>
        <label>1</label>
        <note>catalytic</note>
    </ligand>
</feature>
<dbReference type="GO" id="GO:0046854">
    <property type="term" value="P:phosphatidylinositol phosphate biosynthetic process"/>
    <property type="evidence" value="ECO:0007669"/>
    <property type="project" value="InterPro"/>
</dbReference>
<keyword evidence="11" id="KW-0472">Membrane</keyword>
<feature type="binding site" evidence="9">
    <location>
        <position position="319"/>
    </location>
    <ligand>
        <name>Mg(2+)</name>
        <dbReference type="ChEBI" id="CHEBI:18420"/>
        <label>1</label>
        <note>catalytic</note>
    </ligand>
</feature>
<evidence type="ECO:0000256" key="6">
    <source>
        <dbReference type="ARBA" id="ARBA00022723"/>
    </source>
</evidence>
<dbReference type="PROSITE" id="PS00629">
    <property type="entry name" value="IMP_1"/>
    <property type="match status" value="1"/>
</dbReference>
<evidence type="ECO:0000256" key="8">
    <source>
        <dbReference type="ARBA" id="ARBA00022842"/>
    </source>
</evidence>
<dbReference type="Gene3D" id="3.40.190.80">
    <property type="match status" value="1"/>
</dbReference>
<dbReference type="SUPFAM" id="SSF56655">
    <property type="entry name" value="Carbohydrate phosphatase"/>
    <property type="match status" value="1"/>
</dbReference>
<comment type="cofactor">
    <cofactor evidence="2 9">
        <name>Mg(2+)</name>
        <dbReference type="ChEBI" id="CHEBI:18420"/>
    </cofactor>
</comment>
<evidence type="ECO:0000256" key="5">
    <source>
        <dbReference type="ARBA" id="ARBA00013106"/>
    </source>
</evidence>
<dbReference type="UniPathway" id="UPA00823">
    <property type="reaction ID" value="UER00788"/>
</dbReference>
<dbReference type="InterPro" id="IPR013261">
    <property type="entry name" value="Tim21"/>
</dbReference>
<evidence type="ECO:0000256" key="11">
    <source>
        <dbReference type="SAM" id="Phobius"/>
    </source>
</evidence>
<feature type="transmembrane region" description="Helical" evidence="11">
    <location>
        <begin position="578"/>
        <end position="601"/>
    </location>
</feature>
<evidence type="ECO:0000256" key="9">
    <source>
        <dbReference type="PIRSR" id="PIRSR600760-2"/>
    </source>
</evidence>
<dbReference type="GO" id="GO:0008934">
    <property type="term" value="F:inositol monophosphate 1-phosphatase activity"/>
    <property type="evidence" value="ECO:0007669"/>
    <property type="project" value="InterPro"/>
</dbReference>
<dbReference type="InterPro" id="IPR038552">
    <property type="entry name" value="Tim21_IMS_sf"/>
</dbReference>
<dbReference type="InterPro" id="IPR020583">
    <property type="entry name" value="Inositol_monoP_metal-BS"/>
</dbReference>
<dbReference type="EMBL" id="CAJNOR010001631">
    <property type="protein sequence ID" value="CAF1175231.1"/>
    <property type="molecule type" value="Genomic_DNA"/>
</dbReference>
<name>A0A814UQC3_ADIRI</name>
<feature type="transmembrane region" description="Helical" evidence="11">
    <location>
        <begin position="720"/>
        <end position="740"/>
    </location>
</feature>
<keyword evidence="8 9" id="KW-0460">Magnesium</keyword>
<dbReference type="AlphaFoldDB" id="A0A814UQC3"/>
<feature type="binding site" evidence="9">
    <location>
        <position position="317"/>
    </location>
    <ligand>
        <name>Mg(2+)</name>
        <dbReference type="ChEBI" id="CHEBI:18420"/>
        <label>1</label>
        <note>catalytic</note>
    </ligand>
</feature>
<dbReference type="PROSITE" id="PS00630">
    <property type="entry name" value="IMP_2"/>
    <property type="match status" value="1"/>
</dbReference>
<dbReference type="Proteomes" id="UP000663828">
    <property type="component" value="Unassembled WGS sequence"/>
</dbReference>
<evidence type="ECO:0000313" key="13">
    <source>
        <dbReference type="Proteomes" id="UP000663828"/>
    </source>
</evidence>
<dbReference type="PANTHER" id="PTHR20854:SF4">
    <property type="entry name" value="INOSITOL-1-MONOPHOSPHATASE-RELATED"/>
    <property type="match status" value="1"/>
</dbReference>
<sequence length="852" mass="95356">MSTLVLNRAHSASARTVRRVPTNNQASPAKQRPTTSAGVRRSSTINQTSHFSQRPTFSAGLVRSHTNVYSSDEDTPLDFLPTFESTASARKRRSLRRSTTTNYQSSKQTLTLRELTDLLQSAAEEEPYICKIRCFSVLRKLVETIDIRKTPLDWKLLYELQKWENNIIQKNACGEARFSGLMDVLVPQYISEAESKDLNETNTRKLSIHRSSLSDFDYFDKKTTTTMTEQEIDVYYKTVLDLVSLAGKVVNEGFSITKHVETKSGAADLVTEFDQRVEEILIKSLREKFPTHKFIGEESAAAGTKTVFGDDPTWIIDPIDGTTNFVHGFPFVAISIALAIKKEVVIGVIYNPVLDKLYSAVRGKGAFRNGRPIKCSGQKDLALSQVAGEYGSSREPHIIDAKCHNMRVIIEKVHSIRAVGSAAMNLCMVAEGSCDAYFEYGIHIWDYAAGDLIAREAGAYTSDPSGGPLNLLHRCILCTATKELAQQITPLLTHMKINSLLFVAICASAFFSAIHGATDAECKQQSNKDCDACLKLSDCGFCKSSKVCFKYNVVDQLTYNCSSSDLQVGTCVGNLKGWIIAIVVVAGVVLIAVAIGIWCLCRKCKKRRIRKEERRQERDDQRMEERRAAAEVRTAERNRVADQIRMKYGNVNSDHLITNINSILFCRIIIANPRLLSTIITRQKKGPKRQENDTLVQSPTNQTELISFTQKAQQAAKDSIYSLVIIAGVVTLGGLCYLILHELYSRETPNGIYKEVSRLCLANTDVQDALGAPILVHTAPQIRSMRMSHVRAKMFDEKGHRSMTVSFYLTGKERSGVVAVKVRKNISNKFVYDYILVQLDRPWRNRNIIQVH</sequence>
<feature type="binding site" evidence="9">
    <location>
        <position position="320"/>
    </location>
    <ligand>
        <name>Mg(2+)</name>
        <dbReference type="ChEBI" id="CHEBI:18420"/>
        <label>1</label>
        <note>catalytic</note>
    </ligand>
</feature>
<gene>
    <name evidence="12" type="ORF">XAT740_LOCUS22263</name>
</gene>
<dbReference type="GO" id="GO:0046872">
    <property type="term" value="F:metal ion binding"/>
    <property type="evidence" value="ECO:0007669"/>
    <property type="project" value="UniProtKB-KW"/>
</dbReference>
<comment type="pathway">
    <text evidence="3">Polyol metabolism; myo-inositol biosynthesis; myo-inositol from D-glucose 6-phosphate: step 2/2.</text>
</comment>
<dbReference type="PRINTS" id="PR00377">
    <property type="entry name" value="IMPHPHTASES"/>
</dbReference>
<dbReference type="Pfam" id="PF08294">
    <property type="entry name" value="TIM21"/>
    <property type="match status" value="1"/>
</dbReference>
<dbReference type="Gene3D" id="3.10.450.320">
    <property type="entry name" value="Mitochondrial import inner membrane translocase subunit Tim21"/>
    <property type="match status" value="1"/>
</dbReference>
<comment type="similarity">
    <text evidence="4">Belongs to the inositol monophosphatase superfamily.</text>
</comment>
<evidence type="ECO:0000256" key="3">
    <source>
        <dbReference type="ARBA" id="ARBA00005152"/>
    </source>
</evidence>
<keyword evidence="11" id="KW-1133">Transmembrane helix</keyword>
<dbReference type="GO" id="GO:0006021">
    <property type="term" value="P:inositol biosynthetic process"/>
    <property type="evidence" value="ECO:0007669"/>
    <property type="project" value="UniProtKB-UniPathway"/>
</dbReference>
<dbReference type="PANTHER" id="PTHR20854">
    <property type="entry name" value="INOSITOL MONOPHOSPHATASE"/>
    <property type="match status" value="1"/>
</dbReference>
<dbReference type="InterPro" id="IPR020552">
    <property type="entry name" value="Inositol_monoPase_Li-sen"/>
</dbReference>
<comment type="caution">
    <text evidence="12">The sequence shown here is derived from an EMBL/GenBank/DDBJ whole genome shotgun (WGS) entry which is preliminary data.</text>
</comment>
<dbReference type="InterPro" id="IPR020550">
    <property type="entry name" value="Inositol_monophosphatase_CS"/>
</dbReference>
<comment type="catalytic activity">
    <reaction evidence="1">
        <text>a myo-inositol phosphate + H2O = myo-inositol + phosphate</text>
        <dbReference type="Rhea" id="RHEA:24056"/>
        <dbReference type="ChEBI" id="CHEBI:15377"/>
        <dbReference type="ChEBI" id="CHEBI:17268"/>
        <dbReference type="ChEBI" id="CHEBI:43474"/>
        <dbReference type="ChEBI" id="CHEBI:84139"/>
        <dbReference type="EC" id="3.1.3.25"/>
    </reaction>
</comment>
<dbReference type="Pfam" id="PF00459">
    <property type="entry name" value="Inositol_P"/>
    <property type="match status" value="1"/>
</dbReference>
<dbReference type="FunFam" id="3.40.190.80:FF:000002">
    <property type="entry name" value="Inositol-1-monophosphatase"/>
    <property type="match status" value="1"/>
</dbReference>
<keyword evidence="13" id="KW-1185">Reference proteome</keyword>